<comment type="caution">
    <text evidence="1">The sequence shown here is derived from an EMBL/GenBank/DDBJ whole genome shotgun (WGS) entry which is preliminary data.</text>
</comment>
<reference evidence="1 2" key="1">
    <citation type="submission" date="2021-01" db="EMBL/GenBank/DDBJ databases">
        <title>Genome public.</title>
        <authorList>
            <person name="Liu C."/>
            <person name="Sun Q."/>
        </authorList>
    </citation>
    <scope>NUCLEOTIDE SEQUENCE [LARGE SCALE GENOMIC DNA]</scope>
    <source>
        <strain evidence="1 2">YIM B02564</strain>
    </source>
</reference>
<accession>A0ABS1TPU2</accession>
<dbReference type="EMBL" id="JAESWB010000181">
    <property type="protein sequence ID" value="MBL4953302.1"/>
    <property type="molecule type" value="Genomic_DNA"/>
</dbReference>
<evidence type="ECO:0008006" key="3">
    <source>
        <dbReference type="Google" id="ProtNLM"/>
    </source>
</evidence>
<sequence length="456" mass="54086">MLDKLNYFPRRNIFEETQHLVASFFSAGDYQTDYDDITKSLLTDEADDENKAFYYSLFLLCLVANLEKTNKLIHKIIKSLRQHRREVHFFAEDLSSGELDIDRYIQLNKLVKNPEKQYPLKKMQTTFQVPEYQITAKIIANLLHLIEFSLKQIDVHQETAVIKETISLGKTLRQFQLVLKQRYKVSFSHKDTYIRLKHKVRKRYRNRKIINPIYNELIQLYESLLSLKGLAKLPINKIDFRMFNEKFDDRLFEIWLFYKVALFLGDRVKKASGLKFYPLFKARKENLPAVEIYTDHETYQVWFQNRKRFIQHADIKWAYVDQAGRERSLDAIPDIVVIRIDPADQQNPPAILGTPILIDAKNRSWDIEADFVSIKPEITHLVYVWDNFKNLFHDEFKAILVAHNPDQYGERDFYHKDYKDDVRIKVMSLQLTEGNLTNIDSGYLNGFSMYLDGDQE</sequence>
<dbReference type="Proteomes" id="UP000623967">
    <property type="component" value="Unassembled WGS sequence"/>
</dbReference>
<evidence type="ECO:0000313" key="2">
    <source>
        <dbReference type="Proteomes" id="UP000623967"/>
    </source>
</evidence>
<name>A0ABS1TPU2_9BACI</name>
<gene>
    <name evidence="1" type="ORF">JK635_13890</name>
</gene>
<evidence type="ECO:0000313" key="1">
    <source>
        <dbReference type="EMBL" id="MBL4953302.1"/>
    </source>
</evidence>
<organism evidence="1 2">
    <name type="scientific">Neobacillus paridis</name>
    <dbReference type="NCBI Taxonomy" id="2803862"/>
    <lineage>
        <taxon>Bacteria</taxon>
        <taxon>Bacillati</taxon>
        <taxon>Bacillota</taxon>
        <taxon>Bacilli</taxon>
        <taxon>Bacillales</taxon>
        <taxon>Bacillaceae</taxon>
        <taxon>Neobacillus</taxon>
    </lineage>
</organism>
<keyword evidence="2" id="KW-1185">Reference proteome</keyword>
<protein>
    <recommendedName>
        <fullName evidence="3">DUF2357 domain-containing protein</fullName>
    </recommendedName>
</protein>
<dbReference type="RefSeq" id="WP_202654555.1">
    <property type="nucleotide sequence ID" value="NZ_JAESWB010000181.1"/>
</dbReference>
<proteinExistence type="predicted"/>